<proteinExistence type="predicted"/>
<keyword evidence="2" id="KW-1003">Cell membrane</keyword>
<feature type="domain" description="ABC transporter" evidence="9">
    <location>
        <begin position="5"/>
        <end position="241"/>
    </location>
</feature>
<evidence type="ECO:0000256" key="6">
    <source>
        <dbReference type="ARBA" id="ARBA00022840"/>
    </source>
</evidence>
<evidence type="ECO:0000259" key="9">
    <source>
        <dbReference type="PROSITE" id="PS50893"/>
    </source>
</evidence>
<name>A0ABT3FJP4_9BACT</name>
<dbReference type="PROSITE" id="PS50893">
    <property type="entry name" value="ABC_TRANSPORTER_2"/>
    <property type="match status" value="2"/>
</dbReference>
<dbReference type="RefSeq" id="WP_264499756.1">
    <property type="nucleotide sequence ID" value="NZ_JAPDDS010000002.1"/>
</dbReference>
<dbReference type="InterPro" id="IPR027417">
    <property type="entry name" value="P-loop_NTPase"/>
</dbReference>
<sequence>MKPILQLSDIRKSFGAVRALKGVSFELLPGEVHALLGENGAGKSTLIKVITGAHAPDEGTLVVDGETLRSLTPSKARELGIACIYQQPALFPDLTVAENIGLRLKKRSAFARVNHAAQREKAAELLKRIGAEISPDAEVRSLSMPEQQLVEIACALGSGAKIVIMDEPTASLTQKEQHLLFAVVRDLRKSGVGVVYISHRLEEIFALADRVTVLRDGESVGTNRVDDLDEAAMIKLMVGREVAALYPPAEGEPGEVVLSLKNVSCAAGGVQGVNLEVRAGEIVGMAGLVGAGRTELARVLFGITPADSGEISLNGGKLTISNPREAIARGIAYVPEDRRRHGVILEMPIAHNITMAVHPVLFPGTWLRFKAETTMAQDFIRDLGIKAYGPEAPGGSLSGGNQQKVSVSRWLATKPKLLILDEPTQGVDVGAKSEIHRIIRGLAKDGLAVLMISSDLPEVLGMSDRIAVMREGTVTAVLPGGTGAPEVMAAALGQNRGKEVA</sequence>
<gene>
    <name evidence="10" type="ORF">OKA04_03580</name>
</gene>
<evidence type="ECO:0000256" key="5">
    <source>
        <dbReference type="ARBA" id="ARBA00022741"/>
    </source>
</evidence>
<keyword evidence="3" id="KW-0762">Sugar transport</keyword>
<keyword evidence="11" id="KW-1185">Reference proteome</keyword>
<evidence type="ECO:0000313" key="11">
    <source>
        <dbReference type="Proteomes" id="UP001207930"/>
    </source>
</evidence>
<protein>
    <submittedName>
        <fullName evidence="10">Sugar ABC transporter ATP-binding protein</fullName>
    </submittedName>
</protein>
<dbReference type="Gene3D" id="3.40.50.300">
    <property type="entry name" value="P-loop containing nucleotide triphosphate hydrolases"/>
    <property type="match status" value="2"/>
</dbReference>
<dbReference type="Proteomes" id="UP001207930">
    <property type="component" value="Unassembled WGS sequence"/>
</dbReference>
<feature type="domain" description="ABC transporter" evidence="9">
    <location>
        <begin position="255"/>
        <end position="496"/>
    </location>
</feature>
<organism evidence="10 11">
    <name type="scientific">Luteolibacter flavescens</name>
    <dbReference type="NCBI Taxonomy" id="1859460"/>
    <lineage>
        <taxon>Bacteria</taxon>
        <taxon>Pseudomonadati</taxon>
        <taxon>Verrucomicrobiota</taxon>
        <taxon>Verrucomicrobiia</taxon>
        <taxon>Verrucomicrobiales</taxon>
        <taxon>Verrucomicrobiaceae</taxon>
        <taxon>Luteolibacter</taxon>
    </lineage>
</organism>
<dbReference type="PANTHER" id="PTHR43790:SF3">
    <property type="entry name" value="D-ALLOSE IMPORT ATP-BINDING PROTEIN ALSA-RELATED"/>
    <property type="match status" value="1"/>
</dbReference>
<dbReference type="CDD" id="cd03216">
    <property type="entry name" value="ABC_Carb_Monos_I"/>
    <property type="match status" value="1"/>
</dbReference>
<keyword evidence="8" id="KW-0472">Membrane</keyword>
<reference evidence="10 11" key="1">
    <citation type="submission" date="2022-10" db="EMBL/GenBank/DDBJ databases">
        <title>Luteolibacter flavescens strain MCCC 1K03193, whole genome shotgun sequencing project.</title>
        <authorList>
            <person name="Zhao G."/>
            <person name="Shen L."/>
        </authorList>
    </citation>
    <scope>NUCLEOTIDE SEQUENCE [LARGE SCALE GENOMIC DNA]</scope>
    <source>
        <strain evidence="10 11">MCCC 1K03193</strain>
    </source>
</reference>
<evidence type="ECO:0000313" key="10">
    <source>
        <dbReference type="EMBL" id="MCW1883794.1"/>
    </source>
</evidence>
<dbReference type="Pfam" id="PF00005">
    <property type="entry name" value="ABC_tran"/>
    <property type="match status" value="2"/>
</dbReference>
<dbReference type="InterPro" id="IPR050107">
    <property type="entry name" value="ABC_carbohydrate_import_ATPase"/>
</dbReference>
<accession>A0ABT3FJP4</accession>
<keyword evidence="6 10" id="KW-0067">ATP-binding</keyword>
<dbReference type="InterPro" id="IPR003439">
    <property type="entry name" value="ABC_transporter-like_ATP-bd"/>
</dbReference>
<dbReference type="SUPFAM" id="SSF52540">
    <property type="entry name" value="P-loop containing nucleoside triphosphate hydrolases"/>
    <property type="match status" value="2"/>
</dbReference>
<dbReference type="GO" id="GO:0005524">
    <property type="term" value="F:ATP binding"/>
    <property type="evidence" value="ECO:0007669"/>
    <property type="project" value="UniProtKB-KW"/>
</dbReference>
<dbReference type="CDD" id="cd03215">
    <property type="entry name" value="ABC_Carb_Monos_II"/>
    <property type="match status" value="1"/>
</dbReference>
<evidence type="ECO:0000256" key="8">
    <source>
        <dbReference type="ARBA" id="ARBA00023136"/>
    </source>
</evidence>
<dbReference type="SMART" id="SM00382">
    <property type="entry name" value="AAA"/>
    <property type="match status" value="2"/>
</dbReference>
<keyword evidence="4" id="KW-0677">Repeat</keyword>
<evidence type="ECO:0000256" key="4">
    <source>
        <dbReference type="ARBA" id="ARBA00022737"/>
    </source>
</evidence>
<dbReference type="InterPro" id="IPR003593">
    <property type="entry name" value="AAA+_ATPase"/>
</dbReference>
<comment type="caution">
    <text evidence="10">The sequence shown here is derived from an EMBL/GenBank/DDBJ whole genome shotgun (WGS) entry which is preliminary data.</text>
</comment>
<dbReference type="PROSITE" id="PS00211">
    <property type="entry name" value="ABC_TRANSPORTER_1"/>
    <property type="match status" value="1"/>
</dbReference>
<keyword evidence="1" id="KW-0813">Transport</keyword>
<evidence type="ECO:0000256" key="3">
    <source>
        <dbReference type="ARBA" id="ARBA00022597"/>
    </source>
</evidence>
<evidence type="ECO:0000256" key="7">
    <source>
        <dbReference type="ARBA" id="ARBA00022967"/>
    </source>
</evidence>
<dbReference type="EMBL" id="JAPDDS010000002">
    <property type="protein sequence ID" value="MCW1883794.1"/>
    <property type="molecule type" value="Genomic_DNA"/>
</dbReference>
<dbReference type="InterPro" id="IPR017871">
    <property type="entry name" value="ABC_transporter-like_CS"/>
</dbReference>
<dbReference type="PANTHER" id="PTHR43790">
    <property type="entry name" value="CARBOHYDRATE TRANSPORT ATP-BINDING PROTEIN MG119-RELATED"/>
    <property type="match status" value="1"/>
</dbReference>
<keyword evidence="5" id="KW-0547">Nucleotide-binding</keyword>
<evidence type="ECO:0000256" key="1">
    <source>
        <dbReference type="ARBA" id="ARBA00022448"/>
    </source>
</evidence>
<keyword evidence="7" id="KW-1278">Translocase</keyword>
<evidence type="ECO:0000256" key="2">
    <source>
        <dbReference type="ARBA" id="ARBA00022475"/>
    </source>
</evidence>